<dbReference type="Gene3D" id="2.60.40.740">
    <property type="match status" value="3"/>
</dbReference>
<evidence type="ECO:0000259" key="2">
    <source>
        <dbReference type="Pfam" id="PF00963"/>
    </source>
</evidence>
<dbReference type="Gene3D" id="2.60.40.680">
    <property type="match status" value="1"/>
</dbReference>
<name>A0A098SB42_9BACT</name>
<dbReference type="InterPro" id="IPR002102">
    <property type="entry name" value="Cohesin_dom"/>
</dbReference>
<proteinExistence type="predicted"/>
<gene>
    <name evidence="3" type="ORF">IX84_06875</name>
</gene>
<evidence type="ECO:0000256" key="1">
    <source>
        <dbReference type="SAM" id="SignalP"/>
    </source>
</evidence>
<keyword evidence="4" id="KW-1185">Reference proteome</keyword>
<dbReference type="STRING" id="1524460.IX84_06875"/>
<dbReference type="InterPro" id="IPR008965">
    <property type="entry name" value="CBM2/CBM3_carb-bd_dom_sf"/>
</dbReference>
<dbReference type="GO" id="GO:0000272">
    <property type="term" value="P:polysaccharide catabolic process"/>
    <property type="evidence" value="ECO:0007669"/>
    <property type="project" value="InterPro"/>
</dbReference>
<keyword evidence="1" id="KW-0732">Signal</keyword>
<comment type="caution">
    <text evidence="3">The sequence shown here is derived from an EMBL/GenBank/DDBJ whole genome shotgun (WGS) entry which is preliminary data.</text>
</comment>
<accession>A0A098SB42</accession>
<feature type="chain" id="PRO_5001947847" description="Cohesin domain-containing protein" evidence="1">
    <location>
        <begin position="21"/>
        <end position="1547"/>
    </location>
</feature>
<protein>
    <recommendedName>
        <fullName evidence="2">Cohesin domain-containing protein</fullName>
    </recommendedName>
</protein>
<dbReference type="EMBL" id="JPOS01000016">
    <property type="protein sequence ID" value="KGE88843.1"/>
    <property type="molecule type" value="Genomic_DNA"/>
</dbReference>
<sequence length="1547" mass="161176">MIRFFLPIALLLLANMGLYAQVPQNVSVLGSAESAFRVPCNQNNAGTIQGFGPFAGQSNDIDPDTIYLCMGDTLRLTHNMDFSFGGDPNPATAPGIAYAFYDDIPTIDGPDLTTVLTDPSLNTTSPIILNGFEFDQENGIWLAPTINSFGNLDLINNGSLQEAYNMGVPAPIQFWFAPITVDNASALEYEQGGPCVSVSIDEAFSVVYLESIAITETFVDPAGGLEGSFVLQGGLPEFDPSTSYTITINEIGGGAMGTVQTVTPGHNDTITYTVPETGTYEVIVEDGKSCGLIDTLVMPVLFDVGDLNGAPGDTVCVPVTTTNFVNLTNAQFSMAWDPALLDFIGVDNLTSDLPSFDQGIFNISPAITDTGRLTMGWADFLATPRTLPDGALLFEVCFEVVGDLGDEAAVTIIDSPLDIQAGNANSGNADIPTIIDNGQVNITNAILLVQGTVDSVSCAGFDDGTFTVTATGGVPPYTYAWNAVPPAGPDNTGTIAASGDSFTASGLGEGVFSITVSDSDMPANIDTIELQVLEGPALGLSLLETQPTCNGDSDGSLTAQITLDGVAQPNPGPGFTFSWNTGDSTQTITGLSFQPQAYAVTVTDNNGCVATASTTLSQPGELLLLAQNTNITDATCSGAMDGAITVGASGGVNDMGSYYYQWEGQPVDTAATAQLLDLDPGMYNLTVTDANGCVVIDSFPVGATKLLGVTLVDSSHVSCNGADDAFLQVQGTATGQPPFGAFTYNWTALPGGSSLAGANINNLAPGLYVVTVTDQDPLGCFTIDTFNIGQPDSLQVTLLDLANESCTGGGMDGAITVGVDGGTAPYTYDWSNMDTDSILTDLVQGLYILNLEDANGCTSIDTFAVTAPAPPNIIEFENDTLLCSDDTNGSLTITATPGGSPIESYTWSNNETGPAIANLAPGTYFVTITAEDGCELVESAQVVAPAPLVIDSIGSSSPLCVGQSNGSLTVFASGGTAPYQYIWGSDTLSTVLNPGLSAGLYNLTVVDANGCAGVTATAEVVDPPSIEVSFTDVLPVSCFEGVCDGQATATAMYADGSTGLFNFNWESGEIDLDVLTSTATQLCRDSQTVVVTDENGCVQTAEVIIPSPDPIALNVSSSSVSCNGGTDGSITLTPSGGAGGYTFLWPDLNETTATVSGLMAGAYNVIVTDANGCEQDGLPEIGEPDALELSIDPVNTRDISCFGEEDGQIAVTYNFNDNINPVGNTPFSFSANVPQGAGNAATGFASGLTAGTYGITITDTQGCQDSVSISLIEPTEIMAIIPDPEDPPCFDATTLVFIDTVFGGAGTTPDDYRYMVDGNGVLLTPDVPADIFGDGEHTIEIFDPNGCSAAFFVEIDQPDEITVTFPQPVVEIELGDSTTSLMPIISPAGTQVDSFIWTPAIYLSSDTVENPTVFPLESQDYTLRIVDINGCDAEGSVFVELDANRNIYIPGAFSPNGDGTNDEFRVFPCTGVTAIRSVNIFDRWGNQVYQNGGFDVSNGLFCAGGLPLWDGSFKGEFMNMGVYVYVIDVEFLDGIRLVYRGDLSLIR</sequence>
<feature type="domain" description="Cohesin" evidence="2">
    <location>
        <begin position="303"/>
        <end position="442"/>
    </location>
</feature>
<dbReference type="OrthoDB" id="607469at2"/>
<dbReference type="Pfam" id="PF00963">
    <property type="entry name" value="Cohesin"/>
    <property type="match status" value="1"/>
</dbReference>
<reference evidence="3 4" key="1">
    <citation type="journal article" date="2014" name="Int. J. Syst. Evol. Microbiol.">
        <title>Phaeodactylibacter xiamenensis gen. nov., sp. nov., a member of the family Saprospiraceae isolated from the marine alga Phaeodactylum tricornutum.</title>
        <authorList>
            <person name="Chen Z.Jr."/>
            <person name="Lei X."/>
            <person name="Lai Q."/>
            <person name="Li Y."/>
            <person name="Zhang B."/>
            <person name="Zhang J."/>
            <person name="Zhang H."/>
            <person name="Yang L."/>
            <person name="Zheng W."/>
            <person name="Tian Y."/>
            <person name="Yu Z."/>
            <person name="Xu H.Jr."/>
            <person name="Zheng T."/>
        </authorList>
    </citation>
    <scope>NUCLEOTIDE SEQUENCE [LARGE SCALE GENOMIC DNA]</scope>
    <source>
        <strain evidence="3 4">KD52</strain>
    </source>
</reference>
<dbReference type="RefSeq" id="WP_044217776.1">
    <property type="nucleotide sequence ID" value="NZ_JBKAGJ010000001.1"/>
</dbReference>
<dbReference type="SUPFAM" id="SSF49384">
    <property type="entry name" value="Carbohydrate-binding domain"/>
    <property type="match status" value="1"/>
</dbReference>
<dbReference type="InterPro" id="IPR025667">
    <property type="entry name" value="SprB_repeat"/>
</dbReference>
<dbReference type="GO" id="GO:0030246">
    <property type="term" value="F:carbohydrate binding"/>
    <property type="evidence" value="ECO:0007669"/>
    <property type="project" value="InterPro"/>
</dbReference>
<evidence type="ECO:0000313" key="3">
    <source>
        <dbReference type="EMBL" id="KGE88843.1"/>
    </source>
</evidence>
<dbReference type="Pfam" id="PF13585">
    <property type="entry name" value="CHU_C"/>
    <property type="match status" value="1"/>
</dbReference>
<dbReference type="Proteomes" id="UP000029736">
    <property type="component" value="Unassembled WGS sequence"/>
</dbReference>
<evidence type="ECO:0000313" key="4">
    <source>
        <dbReference type="Proteomes" id="UP000029736"/>
    </source>
</evidence>
<dbReference type="Pfam" id="PF13573">
    <property type="entry name" value="SprB"/>
    <property type="match status" value="6"/>
</dbReference>
<feature type="signal peptide" evidence="1">
    <location>
        <begin position="1"/>
        <end position="20"/>
    </location>
</feature>
<organism evidence="3 4">
    <name type="scientific">Phaeodactylibacter xiamenensis</name>
    <dbReference type="NCBI Taxonomy" id="1524460"/>
    <lineage>
        <taxon>Bacteria</taxon>
        <taxon>Pseudomonadati</taxon>
        <taxon>Bacteroidota</taxon>
        <taxon>Saprospiria</taxon>
        <taxon>Saprospirales</taxon>
        <taxon>Haliscomenobacteraceae</taxon>
        <taxon>Phaeodactylibacter</taxon>
    </lineage>
</organism>